<feature type="binding site" evidence="4 6">
    <location>
        <position position="316"/>
    </location>
    <ligand>
        <name>substrate</name>
    </ligand>
</feature>
<evidence type="ECO:0000256" key="5">
    <source>
        <dbReference type="PIRSR" id="PIRSR600821-50"/>
    </source>
</evidence>
<evidence type="ECO:0000256" key="6">
    <source>
        <dbReference type="PIRSR" id="PIRSR600821-52"/>
    </source>
</evidence>
<dbReference type="CDD" id="cd00430">
    <property type="entry name" value="PLPDE_III_AR"/>
    <property type="match status" value="1"/>
</dbReference>
<evidence type="ECO:0000256" key="3">
    <source>
        <dbReference type="ARBA" id="ARBA00023235"/>
    </source>
</evidence>
<feature type="active site" description="Proton acceptor; specific for L-alanine" evidence="4">
    <location>
        <position position="268"/>
    </location>
</feature>
<sequence>MKEYRRICADIDLDALTHNLDEIHRCIRKETKIIAVVKADGYGHGAVPLAEVMEKREDVWGYAVATPEEAEELYTNGIKKPILILGYTFPEYDAQIVQENLRPAVFSLIRAKQLSEEAMRQDKICKIHIKLDTGMSRIGFQVTEQSADEIAQIAKLPHIMIEGIFTHFSKADETDKAFTKKQEAAYEQMITWLKERQVSIPVHHVSNSAGIVDLPEYNKDIVRAGIILYGLWPSDEVNKENIDLQPLLSLKSHVVHVKELEPGRIISYGGTFEVEHPMRIATVPVGYADGYPRSLSNQGYVLIHGKRAAICGRVCMDQMMVDVTDIADVCPGDEVTLIGRDGAECITLEELGDLSGRFNYEFVCDLNKRIPRVYVKQK</sequence>
<dbReference type="InterPro" id="IPR020622">
    <property type="entry name" value="Ala_racemase_pyridoxalP-BS"/>
</dbReference>
<comment type="catalytic activity">
    <reaction evidence="4">
        <text>L-alanine = D-alanine</text>
        <dbReference type="Rhea" id="RHEA:20249"/>
        <dbReference type="ChEBI" id="CHEBI:57416"/>
        <dbReference type="ChEBI" id="CHEBI:57972"/>
        <dbReference type="EC" id="5.1.1.1"/>
    </reaction>
</comment>
<dbReference type="UniPathway" id="UPA00042">
    <property type="reaction ID" value="UER00497"/>
</dbReference>
<evidence type="ECO:0000313" key="9">
    <source>
        <dbReference type="Proteomes" id="UP000095492"/>
    </source>
</evidence>
<dbReference type="Pfam" id="PF00842">
    <property type="entry name" value="Ala_racemase_C"/>
    <property type="match status" value="1"/>
</dbReference>
<dbReference type="PRINTS" id="PR00992">
    <property type="entry name" value="ALARACEMASE"/>
</dbReference>
<dbReference type="STRING" id="39490.ERS852448_02190"/>
<dbReference type="GO" id="GO:0005829">
    <property type="term" value="C:cytosol"/>
    <property type="evidence" value="ECO:0007669"/>
    <property type="project" value="TreeGrafter"/>
</dbReference>
<name>A0A173UPE3_EUBRA</name>
<dbReference type="Pfam" id="PF01168">
    <property type="entry name" value="Ala_racemase_N"/>
    <property type="match status" value="1"/>
</dbReference>
<dbReference type="OrthoDB" id="9813814at2"/>
<comment type="similarity">
    <text evidence="4">Belongs to the alanine racemase family.</text>
</comment>
<keyword evidence="3 4" id="KW-0413">Isomerase</keyword>
<feature type="domain" description="Alanine racemase C-terminal" evidence="7">
    <location>
        <begin position="247"/>
        <end position="375"/>
    </location>
</feature>
<dbReference type="GO" id="GO:0030632">
    <property type="term" value="P:D-alanine biosynthetic process"/>
    <property type="evidence" value="ECO:0007669"/>
    <property type="project" value="UniProtKB-UniRule"/>
</dbReference>
<dbReference type="GeneID" id="97391250"/>
<proteinExistence type="inferred from homology"/>
<feature type="modified residue" description="N6-(pyridoxal phosphate)lysine" evidence="4 5">
    <location>
        <position position="38"/>
    </location>
</feature>
<keyword evidence="2 4" id="KW-0663">Pyridoxal phosphate</keyword>
<dbReference type="NCBIfam" id="TIGR00492">
    <property type="entry name" value="alr"/>
    <property type="match status" value="1"/>
</dbReference>
<dbReference type="InterPro" id="IPR009006">
    <property type="entry name" value="Ala_racemase/Decarboxylase_C"/>
</dbReference>
<protein>
    <recommendedName>
        <fullName evidence="4">Alanine racemase</fullName>
        <ecNumber evidence="4">5.1.1.1</ecNumber>
    </recommendedName>
</protein>
<dbReference type="GO" id="GO:0009252">
    <property type="term" value="P:peptidoglycan biosynthetic process"/>
    <property type="evidence" value="ECO:0007669"/>
    <property type="project" value="TreeGrafter"/>
</dbReference>
<evidence type="ECO:0000256" key="2">
    <source>
        <dbReference type="ARBA" id="ARBA00022898"/>
    </source>
</evidence>
<dbReference type="Gene3D" id="3.20.20.10">
    <property type="entry name" value="Alanine racemase"/>
    <property type="match status" value="1"/>
</dbReference>
<comment type="function">
    <text evidence="4">Catalyzes the interconversion of L-alanine and D-alanine. May also act on other amino acids.</text>
</comment>
<dbReference type="AlphaFoldDB" id="A0A173UPE3"/>
<dbReference type="GO" id="GO:0030170">
    <property type="term" value="F:pyridoxal phosphate binding"/>
    <property type="evidence" value="ECO:0007669"/>
    <property type="project" value="UniProtKB-UniRule"/>
</dbReference>
<dbReference type="EC" id="5.1.1.1" evidence="4"/>
<accession>A0A173UPE3</accession>
<reference evidence="8 9" key="1">
    <citation type="submission" date="2015-09" db="EMBL/GenBank/DDBJ databases">
        <authorList>
            <consortium name="Pathogen Informatics"/>
        </authorList>
    </citation>
    <scope>NUCLEOTIDE SEQUENCE [LARGE SCALE GENOMIC DNA]</scope>
    <source>
        <strain evidence="8 9">2789STDY5608891</strain>
    </source>
</reference>
<evidence type="ECO:0000256" key="4">
    <source>
        <dbReference type="HAMAP-Rule" id="MF_01201"/>
    </source>
</evidence>
<evidence type="ECO:0000313" key="8">
    <source>
        <dbReference type="EMBL" id="CUN16902.1"/>
    </source>
</evidence>
<dbReference type="SUPFAM" id="SSF51419">
    <property type="entry name" value="PLP-binding barrel"/>
    <property type="match status" value="1"/>
</dbReference>
<dbReference type="SUPFAM" id="SSF50621">
    <property type="entry name" value="Alanine racemase C-terminal domain-like"/>
    <property type="match status" value="1"/>
</dbReference>
<comment type="pathway">
    <text evidence="4">Amino-acid biosynthesis; D-alanine biosynthesis; D-alanine from L-alanine: step 1/1.</text>
</comment>
<gene>
    <name evidence="8" type="primary">alr</name>
    <name evidence="8" type="ORF">ERS852448_02190</name>
</gene>
<dbReference type="InterPro" id="IPR029066">
    <property type="entry name" value="PLP-binding_barrel"/>
</dbReference>
<dbReference type="RefSeq" id="WP_022036024.1">
    <property type="nucleotide sequence ID" value="NZ_CBCTYR010000022.1"/>
</dbReference>
<comment type="cofactor">
    <cofactor evidence="1 4 5">
        <name>pyridoxal 5'-phosphate</name>
        <dbReference type="ChEBI" id="CHEBI:597326"/>
    </cofactor>
</comment>
<dbReference type="PANTHER" id="PTHR30511">
    <property type="entry name" value="ALANINE RACEMASE"/>
    <property type="match status" value="1"/>
</dbReference>
<dbReference type="GO" id="GO:0008784">
    <property type="term" value="F:alanine racemase activity"/>
    <property type="evidence" value="ECO:0007669"/>
    <property type="project" value="UniProtKB-UniRule"/>
</dbReference>
<dbReference type="FunFam" id="3.20.20.10:FF:000002">
    <property type="entry name" value="Alanine racemase"/>
    <property type="match status" value="1"/>
</dbReference>
<feature type="binding site" evidence="4 6">
    <location>
        <position position="137"/>
    </location>
    <ligand>
        <name>substrate</name>
    </ligand>
</feature>
<dbReference type="HAMAP" id="MF_01201">
    <property type="entry name" value="Ala_racemase"/>
    <property type="match status" value="1"/>
</dbReference>
<dbReference type="InterPro" id="IPR001608">
    <property type="entry name" value="Ala_racemase_N"/>
</dbReference>
<dbReference type="InterPro" id="IPR000821">
    <property type="entry name" value="Ala_racemase"/>
</dbReference>
<dbReference type="PANTHER" id="PTHR30511:SF0">
    <property type="entry name" value="ALANINE RACEMASE, CATABOLIC-RELATED"/>
    <property type="match status" value="1"/>
</dbReference>
<dbReference type="Gene3D" id="2.40.37.10">
    <property type="entry name" value="Lyase, Ornithine Decarboxylase, Chain A, domain 1"/>
    <property type="match status" value="1"/>
</dbReference>
<dbReference type="PROSITE" id="PS00395">
    <property type="entry name" value="ALANINE_RACEMASE"/>
    <property type="match status" value="1"/>
</dbReference>
<dbReference type="EMBL" id="CYYA01000015">
    <property type="protein sequence ID" value="CUN16902.1"/>
    <property type="molecule type" value="Genomic_DNA"/>
</dbReference>
<dbReference type="Proteomes" id="UP000095492">
    <property type="component" value="Unassembled WGS sequence"/>
</dbReference>
<evidence type="ECO:0000259" key="7">
    <source>
        <dbReference type="SMART" id="SM01005"/>
    </source>
</evidence>
<feature type="active site" description="Proton acceptor; specific for D-alanine" evidence="4">
    <location>
        <position position="38"/>
    </location>
</feature>
<dbReference type="InterPro" id="IPR011079">
    <property type="entry name" value="Ala_racemase_C"/>
</dbReference>
<dbReference type="SMART" id="SM01005">
    <property type="entry name" value="Ala_racemase_C"/>
    <property type="match status" value="1"/>
</dbReference>
<organism evidence="8 9">
    <name type="scientific">Eubacterium ramulus</name>
    <dbReference type="NCBI Taxonomy" id="39490"/>
    <lineage>
        <taxon>Bacteria</taxon>
        <taxon>Bacillati</taxon>
        <taxon>Bacillota</taxon>
        <taxon>Clostridia</taxon>
        <taxon>Eubacteriales</taxon>
        <taxon>Eubacteriaceae</taxon>
        <taxon>Eubacterium</taxon>
    </lineage>
</organism>
<evidence type="ECO:0000256" key="1">
    <source>
        <dbReference type="ARBA" id="ARBA00001933"/>
    </source>
</evidence>